<dbReference type="InterPro" id="IPR001054">
    <property type="entry name" value="A/G_cyclase"/>
</dbReference>
<dbReference type="RefSeq" id="XP_014151915.1">
    <property type="nucleotide sequence ID" value="XM_014296440.1"/>
</dbReference>
<accession>A0A0L0FPW0</accession>
<dbReference type="PROSITE" id="PS50125">
    <property type="entry name" value="GUANYLATE_CYCLASE_2"/>
    <property type="match status" value="1"/>
</dbReference>
<name>A0A0L0FPW0_9EUKA</name>
<dbReference type="SUPFAM" id="SSF55073">
    <property type="entry name" value="Nucleotide cyclase"/>
    <property type="match status" value="1"/>
</dbReference>
<evidence type="ECO:0000259" key="1">
    <source>
        <dbReference type="PROSITE" id="PS50125"/>
    </source>
</evidence>
<dbReference type="GO" id="GO:0035556">
    <property type="term" value="P:intracellular signal transduction"/>
    <property type="evidence" value="ECO:0007669"/>
    <property type="project" value="InterPro"/>
</dbReference>
<dbReference type="AlphaFoldDB" id="A0A0L0FPW0"/>
<gene>
    <name evidence="2" type="ORF">SARC_09546</name>
</gene>
<dbReference type="GO" id="GO:0009190">
    <property type="term" value="P:cyclic nucleotide biosynthetic process"/>
    <property type="evidence" value="ECO:0007669"/>
    <property type="project" value="InterPro"/>
</dbReference>
<dbReference type="EMBL" id="KQ242578">
    <property type="protein sequence ID" value="KNC78013.1"/>
    <property type="molecule type" value="Genomic_DNA"/>
</dbReference>
<dbReference type="InterPro" id="IPR029787">
    <property type="entry name" value="Nucleotide_cyclase"/>
</dbReference>
<protein>
    <recommendedName>
        <fullName evidence="1">Guanylate cyclase domain-containing protein</fullName>
    </recommendedName>
</protein>
<dbReference type="Gene3D" id="3.30.70.1230">
    <property type="entry name" value="Nucleotide cyclase"/>
    <property type="match status" value="1"/>
</dbReference>
<dbReference type="Proteomes" id="UP000054560">
    <property type="component" value="Unassembled WGS sequence"/>
</dbReference>
<evidence type="ECO:0000313" key="3">
    <source>
        <dbReference type="Proteomes" id="UP000054560"/>
    </source>
</evidence>
<organism evidence="2 3">
    <name type="scientific">Sphaeroforma arctica JP610</name>
    <dbReference type="NCBI Taxonomy" id="667725"/>
    <lineage>
        <taxon>Eukaryota</taxon>
        <taxon>Ichthyosporea</taxon>
        <taxon>Ichthyophonida</taxon>
        <taxon>Sphaeroforma</taxon>
    </lineage>
</organism>
<evidence type="ECO:0000313" key="2">
    <source>
        <dbReference type="EMBL" id="KNC78013.1"/>
    </source>
</evidence>
<reference evidence="2 3" key="1">
    <citation type="submission" date="2011-02" db="EMBL/GenBank/DDBJ databases">
        <title>The Genome Sequence of Sphaeroforma arctica JP610.</title>
        <authorList>
            <consortium name="The Broad Institute Genome Sequencing Platform"/>
            <person name="Russ C."/>
            <person name="Cuomo C."/>
            <person name="Young S.K."/>
            <person name="Zeng Q."/>
            <person name="Gargeya S."/>
            <person name="Alvarado L."/>
            <person name="Berlin A."/>
            <person name="Chapman S.B."/>
            <person name="Chen Z."/>
            <person name="Freedman E."/>
            <person name="Gellesch M."/>
            <person name="Goldberg J."/>
            <person name="Griggs A."/>
            <person name="Gujja S."/>
            <person name="Heilman E."/>
            <person name="Heiman D."/>
            <person name="Howarth C."/>
            <person name="Mehta T."/>
            <person name="Neiman D."/>
            <person name="Pearson M."/>
            <person name="Roberts A."/>
            <person name="Saif S."/>
            <person name="Shea T."/>
            <person name="Shenoy N."/>
            <person name="Sisk P."/>
            <person name="Stolte C."/>
            <person name="Sykes S."/>
            <person name="White J."/>
            <person name="Yandava C."/>
            <person name="Burger G."/>
            <person name="Gray M.W."/>
            <person name="Holland P.W.H."/>
            <person name="King N."/>
            <person name="Lang F.B.F."/>
            <person name="Roger A.J."/>
            <person name="Ruiz-Trillo I."/>
            <person name="Haas B."/>
            <person name="Nusbaum C."/>
            <person name="Birren B."/>
        </authorList>
    </citation>
    <scope>NUCLEOTIDE SEQUENCE [LARGE SCALE GENOMIC DNA]</scope>
    <source>
        <strain evidence="2 3">JP610</strain>
    </source>
</reference>
<dbReference type="GeneID" id="25910050"/>
<feature type="domain" description="Guanylate cyclase" evidence="1">
    <location>
        <begin position="40"/>
        <end position="68"/>
    </location>
</feature>
<keyword evidence="3" id="KW-1185">Reference proteome</keyword>
<proteinExistence type="predicted"/>
<dbReference type="OrthoDB" id="10265730at2759"/>
<sequence>MYGMKLSLRSFSKYVPPDVVQILVETGAEAELGGVKRELTIFFSDIVDFTDITETLELDELVELLSEYLQVRLVE</sequence>